<evidence type="ECO:0000256" key="5">
    <source>
        <dbReference type="HAMAP-Rule" id="MF_00402"/>
    </source>
</evidence>
<comment type="function">
    <text evidence="5 6">This protein is located at the 30S-50S ribosomal subunit interface and may play a role in the structure and function of the aminoacyl-tRNA binding site.</text>
</comment>
<gene>
    <name evidence="5" type="primary">rplS</name>
    <name evidence="7" type="ORF">B0I24_101368</name>
    <name evidence="8" type="ORF">CWE07_01780</name>
</gene>
<dbReference type="AlphaFoldDB" id="A0A327X4S0"/>
<keyword evidence="2 5" id="KW-0689">Ribosomal protein</keyword>
<dbReference type="EMBL" id="PIPK01000001">
    <property type="protein sequence ID" value="RUO28558.1"/>
    <property type="molecule type" value="Genomic_DNA"/>
</dbReference>
<dbReference type="GO" id="GO:0022625">
    <property type="term" value="C:cytosolic large ribosomal subunit"/>
    <property type="evidence" value="ECO:0007669"/>
    <property type="project" value="TreeGrafter"/>
</dbReference>
<dbReference type="HAMAP" id="MF_00402">
    <property type="entry name" value="Ribosomal_bL19"/>
    <property type="match status" value="1"/>
</dbReference>
<protein>
    <recommendedName>
        <fullName evidence="4 5">Large ribosomal subunit protein bL19</fullName>
    </recommendedName>
</protein>
<dbReference type="PROSITE" id="PS01015">
    <property type="entry name" value="RIBOSOMAL_L19"/>
    <property type="match status" value="1"/>
</dbReference>
<comment type="caution">
    <text evidence="7">The sequence shown here is derived from an EMBL/GenBank/DDBJ whole genome shotgun (WGS) entry which is preliminary data.</text>
</comment>
<evidence type="ECO:0000256" key="2">
    <source>
        <dbReference type="ARBA" id="ARBA00022980"/>
    </source>
</evidence>
<comment type="similarity">
    <text evidence="1 5 6">Belongs to the bacterial ribosomal protein bL19 family.</text>
</comment>
<dbReference type="EMBL" id="QLMD01000001">
    <property type="protein sequence ID" value="RAK01741.1"/>
    <property type="molecule type" value="Genomic_DNA"/>
</dbReference>
<dbReference type="Proteomes" id="UP000249203">
    <property type="component" value="Unassembled WGS sequence"/>
</dbReference>
<reference evidence="7 9" key="2">
    <citation type="submission" date="2018-06" db="EMBL/GenBank/DDBJ databases">
        <title>Genomic Encyclopedia of Type Strains, Phase III (KMG-III): the genomes of soil and plant-associated and newly described type strains.</title>
        <authorList>
            <person name="Whitman W."/>
        </authorList>
    </citation>
    <scope>NUCLEOTIDE SEQUENCE [LARGE SCALE GENOMIC DNA]</scope>
    <source>
        <strain evidence="7 9">CGMCC 1.15366</strain>
    </source>
</reference>
<dbReference type="PANTHER" id="PTHR15680:SF9">
    <property type="entry name" value="LARGE RIBOSOMAL SUBUNIT PROTEIN BL19M"/>
    <property type="match status" value="1"/>
</dbReference>
<dbReference type="RefSeq" id="WP_111568213.1">
    <property type="nucleotide sequence ID" value="NZ_PIPK01000001.1"/>
</dbReference>
<organism evidence="7 9">
    <name type="scientific">Aliidiomarina maris</name>
    <dbReference type="NCBI Taxonomy" id="531312"/>
    <lineage>
        <taxon>Bacteria</taxon>
        <taxon>Pseudomonadati</taxon>
        <taxon>Pseudomonadota</taxon>
        <taxon>Gammaproteobacteria</taxon>
        <taxon>Alteromonadales</taxon>
        <taxon>Idiomarinaceae</taxon>
        <taxon>Aliidiomarina</taxon>
    </lineage>
</organism>
<dbReference type="Proteomes" id="UP000287865">
    <property type="component" value="Unassembled WGS sequence"/>
</dbReference>
<keyword evidence="10" id="KW-1185">Reference proteome</keyword>
<dbReference type="PANTHER" id="PTHR15680">
    <property type="entry name" value="RIBOSOMAL PROTEIN L19"/>
    <property type="match status" value="1"/>
</dbReference>
<dbReference type="OrthoDB" id="9803541at2"/>
<evidence type="ECO:0000256" key="6">
    <source>
        <dbReference type="RuleBase" id="RU000559"/>
    </source>
</evidence>
<evidence type="ECO:0000256" key="1">
    <source>
        <dbReference type="ARBA" id="ARBA00005781"/>
    </source>
</evidence>
<evidence type="ECO:0000313" key="10">
    <source>
        <dbReference type="Proteomes" id="UP000287865"/>
    </source>
</evidence>
<evidence type="ECO:0000256" key="3">
    <source>
        <dbReference type="ARBA" id="ARBA00023274"/>
    </source>
</evidence>
<evidence type="ECO:0000256" key="4">
    <source>
        <dbReference type="ARBA" id="ARBA00035171"/>
    </source>
</evidence>
<dbReference type="GO" id="GO:0003735">
    <property type="term" value="F:structural constituent of ribosome"/>
    <property type="evidence" value="ECO:0007669"/>
    <property type="project" value="InterPro"/>
</dbReference>
<name>A0A327X4S0_9GAMM</name>
<dbReference type="NCBIfam" id="TIGR01024">
    <property type="entry name" value="rplS_bact"/>
    <property type="match status" value="1"/>
</dbReference>
<dbReference type="InterPro" id="IPR001857">
    <property type="entry name" value="Ribosomal_bL19"/>
</dbReference>
<dbReference type="SUPFAM" id="SSF50104">
    <property type="entry name" value="Translation proteins SH3-like domain"/>
    <property type="match status" value="1"/>
</dbReference>
<proteinExistence type="inferred from homology"/>
<evidence type="ECO:0000313" key="7">
    <source>
        <dbReference type="EMBL" id="RAK01741.1"/>
    </source>
</evidence>
<dbReference type="GO" id="GO:0006412">
    <property type="term" value="P:translation"/>
    <property type="evidence" value="ECO:0007669"/>
    <property type="project" value="UniProtKB-UniRule"/>
</dbReference>
<dbReference type="InterPro" id="IPR018257">
    <property type="entry name" value="Ribosomal_bL19_CS"/>
</dbReference>
<sequence length="121" mass="13869">MAKVNQNIIKQLEDEQLKQDLPEFAPGDTVVVNVKVKEGNRERVQAFEGVVIRKRNRGLHSAFTVRKISNGEGVERTFQTHSPLIDSINVKRRGAVRRAKLYYLRERSGKSARIREKLATK</sequence>
<evidence type="ECO:0000313" key="8">
    <source>
        <dbReference type="EMBL" id="RUO28558.1"/>
    </source>
</evidence>
<dbReference type="PIRSF" id="PIRSF002191">
    <property type="entry name" value="Ribosomal_L19"/>
    <property type="match status" value="1"/>
</dbReference>
<evidence type="ECO:0000313" key="9">
    <source>
        <dbReference type="Proteomes" id="UP000249203"/>
    </source>
</evidence>
<dbReference type="Gene3D" id="2.30.30.790">
    <property type="match status" value="1"/>
</dbReference>
<dbReference type="InterPro" id="IPR038657">
    <property type="entry name" value="Ribosomal_bL19_sf"/>
</dbReference>
<dbReference type="FunFam" id="2.30.30.790:FF:000001">
    <property type="entry name" value="50S ribosomal protein L19"/>
    <property type="match status" value="1"/>
</dbReference>
<accession>A0A327X4S0</accession>
<reference evidence="8 10" key="1">
    <citation type="journal article" date="2018" name="Front. Microbiol.">
        <title>Genome-Based Analysis Reveals the Taxonomy and Diversity of the Family Idiomarinaceae.</title>
        <authorList>
            <person name="Liu Y."/>
            <person name="Lai Q."/>
            <person name="Shao Z."/>
        </authorList>
    </citation>
    <scope>NUCLEOTIDE SEQUENCE [LARGE SCALE GENOMIC DNA]</scope>
    <source>
        <strain evidence="8 10">CF12-14</strain>
    </source>
</reference>
<dbReference type="Pfam" id="PF01245">
    <property type="entry name" value="Ribosomal_L19"/>
    <property type="match status" value="1"/>
</dbReference>
<keyword evidence="3 5" id="KW-0687">Ribonucleoprotein</keyword>
<dbReference type="PRINTS" id="PR00061">
    <property type="entry name" value="RIBOSOMALL19"/>
</dbReference>
<dbReference type="InterPro" id="IPR008991">
    <property type="entry name" value="Translation_prot_SH3-like_sf"/>
</dbReference>